<feature type="transmembrane region" description="Helical" evidence="3">
    <location>
        <begin position="66"/>
        <end position="88"/>
    </location>
</feature>
<dbReference type="Pfam" id="PF01066">
    <property type="entry name" value="CDP-OH_P_transf"/>
    <property type="match status" value="1"/>
</dbReference>
<feature type="transmembrane region" description="Helical" evidence="3">
    <location>
        <begin position="36"/>
        <end position="60"/>
    </location>
</feature>
<feature type="transmembrane region" description="Helical" evidence="3">
    <location>
        <begin position="167"/>
        <end position="186"/>
    </location>
</feature>
<dbReference type="PROSITE" id="PS00379">
    <property type="entry name" value="CDP_ALCOHOL_P_TRANSF"/>
    <property type="match status" value="1"/>
</dbReference>
<keyword evidence="1 2" id="KW-0808">Transferase</keyword>
<comment type="similarity">
    <text evidence="2">Belongs to the CDP-alcohol phosphatidyltransferase class-I family.</text>
</comment>
<dbReference type="Proteomes" id="UP000295097">
    <property type="component" value="Unassembled WGS sequence"/>
</dbReference>
<accession>A0A4R3NN52</accession>
<evidence type="ECO:0000256" key="1">
    <source>
        <dbReference type="ARBA" id="ARBA00022679"/>
    </source>
</evidence>
<dbReference type="EMBL" id="SMAR01000022">
    <property type="protein sequence ID" value="TCT36285.1"/>
    <property type="molecule type" value="Genomic_DNA"/>
</dbReference>
<dbReference type="InterPro" id="IPR000462">
    <property type="entry name" value="CDP-OH_P_trans"/>
</dbReference>
<keyword evidence="3" id="KW-1133">Transmembrane helix</keyword>
<feature type="transmembrane region" description="Helical" evidence="3">
    <location>
        <begin position="249"/>
        <end position="270"/>
    </location>
</feature>
<comment type="caution">
    <text evidence="4">The sequence shown here is derived from an EMBL/GenBank/DDBJ whole genome shotgun (WGS) entry which is preliminary data.</text>
</comment>
<feature type="transmembrane region" description="Helical" evidence="3">
    <location>
        <begin position="134"/>
        <end position="155"/>
    </location>
</feature>
<gene>
    <name evidence="4" type="ORF">EDC90_102214</name>
</gene>
<evidence type="ECO:0000256" key="2">
    <source>
        <dbReference type="RuleBase" id="RU003750"/>
    </source>
</evidence>
<keyword evidence="5" id="KW-1185">Reference proteome</keyword>
<keyword evidence="3" id="KW-0472">Membrane</keyword>
<evidence type="ECO:0000313" key="4">
    <source>
        <dbReference type="EMBL" id="TCT36285.1"/>
    </source>
</evidence>
<proteinExistence type="inferred from homology"/>
<feature type="transmembrane region" description="Helical" evidence="3">
    <location>
        <begin position="100"/>
        <end position="122"/>
    </location>
</feature>
<evidence type="ECO:0000256" key="3">
    <source>
        <dbReference type="SAM" id="Phobius"/>
    </source>
</evidence>
<dbReference type="InterPro" id="IPR043130">
    <property type="entry name" value="CDP-OH_PTrfase_TM_dom"/>
</dbReference>
<dbReference type="Gene3D" id="1.20.120.1760">
    <property type="match status" value="1"/>
</dbReference>
<sequence length="277" mass="30021">MGTGSAQLKDRWKPGLRQKAPGLLQRGIRHLSGDHVAAPLLLSAATVLGSVFAVAAFVFMTLGFHLSTGLISGFIAAAMLLCIFLLVLTRLRDHGHEKFGYANTVTAIRAAIACFAGSELLLQGVSAPGETTDAILIALIIFALALDGVDGWLARRFRQQSALGARFDMEVDAFLILLLSAAALLIGKAGVWVLLIGLMRYVFVLFQQFMPKLNAPLYPSFRRQAICVVQVSALCIILLPVIVPPYSDLIAATALLLLTYSFSTDTFFLLRKRKTQM</sequence>
<protein>
    <submittedName>
        <fullName evidence="4">Phosphatidylglycerophosphate synthase</fullName>
    </submittedName>
</protein>
<dbReference type="RefSeq" id="WP_207903913.1">
    <property type="nucleotide sequence ID" value="NZ_SMAR01000022.1"/>
</dbReference>
<dbReference type="InterPro" id="IPR048254">
    <property type="entry name" value="CDP_ALCOHOL_P_TRANSF_CS"/>
</dbReference>
<keyword evidence="3" id="KW-0812">Transmembrane</keyword>
<reference evidence="4 5" key="1">
    <citation type="submission" date="2019-03" db="EMBL/GenBank/DDBJ databases">
        <title>Freshwater and sediment microbial communities from various areas in North America, analyzing microbe dynamics in response to fracking.</title>
        <authorList>
            <person name="Lamendella R."/>
        </authorList>
    </citation>
    <scope>NUCLEOTIDE SEQUENCE [LARGE SCALE GENOMIC DNA]</scope>
    <source>
        <strain evidence="4 5">175.2</strain>
    </source>
</reference>
<evidence type="ECO:0000313" key="5">
    <source>
        <dbReference type="Proteomes" id="UP000295097"/>
    </source>
</evidence>
<dbReference type="AlphaFoldDB" id="A0A4R3NN52"/>
<dbReference type="GO" id="GO:0016020">
    <property type="term" value="C:membrane"/>
    <property type="evidence" value="ECO:0007669"/>
    <property type="project" value="InterPro"/>
</dbReference>
<name>A0A4R3NN52_9HYPH</name>
<dbReference type="GO" id="GO:0016780">
    <property type="term" value="F:phosphotransferase activity, for other substituted phosphate groups"/>
    <property type="evidence" value="ECO:0007669"/>
    <property type="project" value="InterPro"/>
</dbReference>
<organism evidence="4 5">
    <name type="scientific">Martelella mediterranea</name>
    <dbReference type="NCBI Taxonomy" id="293089"/>
    <lineage>
        <taxon>Bacteria</taxon>
        <taxon>Pseudomonadati</taxon>
        <taxon>Pseudomonadota</taxon>
        <taxon>Alphaproteobacteria</taxon>
        <taxon>Hyphomicrobiales</taxon>
        <taxon>Aurantimonadaceae</taxon>
        <taxon>Martelella</taxon>
    </lineage>
</organism>
<dbReference type="GO" id="GO:0008654">
    <property type="term" value="P:phospholipid biosynthetic process"/>
    <property type="evidence" value="ECO:0007669"/>
    <property type="project" value="InterPro"/>
</dbReference>